<protein>
    <submittedName>
        <fullName evidence="1">Uncharacterized protein</fullName>
    </submittedName>
</protein>
<sequence>YTQDSGFYPIFTWKGICWRFTATYAGVEESIRVSC</sequence>
<keyword evidence="2" id="KW-1185">Reference proteome</keyword>
<dbReference type="EMBL" id="LXQA010948158">
    <property type="protein sequence ID" value="MCI78326.1"/>
    <property type="molecule type" value="Genomic_DNA"/>
</dbReference>
<gene>
    <name evidence="1" type="ORF">A2U01_0099596</name>
</gene>
<evidence type="ECO:0000313" key="1">
    <source>
        <dbReference type="EMBL" id="MCI78326.1"/>
    </source>
</evidence>
<name>A0A392UQS2_9FABA</name>
<comment type="caution">
    <text evidence="1">The sequence shown here is derived from an EMBL/GenBank/DDBJ whole genome shotgun (WGS) entry which is preliminary data.</text>
</comment>
<dbReference type="AlphaFoldDB" id="A0A392UQS2"/>
<accession>A0A392UQS2</accession>
<dbReference type="Proteomes" id="UP000265520">
    <property type="component" value="Unassembled WGS sequence"/>
</dbReference>
<organism evidence="1 2">
    <name type="scientific">Trifolium medium</name>
    <dbReference type="NCBI Taxonomy" id="97028"/>
    <lineage>
        <taxon>Eukaryota</taxon>
        <taxon>Viridiplantae</taxon>
        <taxon>Streptophyta</taxon>
        <taxon>Embryophyta</taxon>
        <taxon>Tracheophyta</taxon>
        <taxon>Spermatophyta</taxon>
        <taxon>Magnoliopsida</taxon>
        <taxon>eudicotyledons</taxon>
        <taxon>Gunneridae</taxon>
        <taxon>Pentapetalae</taxon>
        <taxon>rosids</taxon>
        <taxon>fabids</taxon>
        <taxon>Fabales</taxon>
        <taxon>Fabaceae</taxon>
        <taxon>Papilionoideae</taxon>
        <taxon>50 kb inversion clade</taxon>
        <taxon>NPAAA clade</taxon>
        <taxon>Hologalegina</taxon>
        <taxon>IRL clade</taxon>
        <taxon>Trifolieae</taxon>
        <taxon>Trifolium</taxon>
    </lineage>
</organism>
<reference evidence="1 2" key="1">
    <citation type="journal article" date="2018" name="Front. Plant Sci.">
        <title>Red Clover (Trifolium pratense) and Zigzag Clover (T. medium) - A Picture of Genomic Similarities and Differences.</title>
        <authorList>
            <person name="Dluhosova J."/>
            <person name="Istvanek J."/>
            <person name="Nedelnik J."/>
            <person name="Repkova J."/>
        </authorList>
    </citation>
    <scope>NUCLEOTIDE SEQUENCE [LARGE SCALE GENOMIC DNA]</scope>
    <source>
        <strain evidence="2">cv. 10/8</strain>
        <tissue evidence="1">Leaf</tissue>
    </source>
</reference>
<feature type="non-terminal residue" evidence="1">
    <location>
        <position position="1"/>
    </location>
</feature>
<evidence type="ECO:0000313" key="2">
    <source>
        <dbReference type="Proteomes" id="UP000265520"/>
    </source>
</evidence>
<proteinExistence type="predicted"/>